<accession>A0A183FS99</accession>
<dbReference type="WBParaSite" id="HPBE_0001079701-mRNA-1">
    <property type="protein sequence ID" value="HPBE_0001079701-mRNA-1"/>
    <property type="gene ID" value="HPBE_0001079701"/>
</dbReference>
<reference evidence="3" key="2">
    <citation type="submission" date="2019-09" db="UniProtKB">
        <authorList>
            <consortium name="WormBaseParasite"/>
        </authorList>
    </citation>
    <scope>IDENTIFICATION</scope>
</reference>
<organism evidence="2 3">
    <name type="scientific">Heligmosomoides polygyrus</name>
    <name type="common">Parasitic roundworm</name>
    <dbReference type="NCBI Taxonomy" id="6339"/>
    <lineage>
        <taxon>Eukaryota</taxon>
        <taxon>Metazoa</taxon>
        <taxon>Ecdysozoa</taxon>
        <taxon>Nematoda</taxon>
        <taxon>Chromadorea</taxon>
        <taxon>Rhabditida</taxon>
        <taxon>Rhabditina</taxon>
        <taxon>Rhabditomorpha</taxon>
        <taxon>Strongyloidea</taxon>
        <taxon>Heligmosomidae</taxon>
        <taxon>Heligmosomoides</taxon>
    </lineage>
</organism>
<sequence length="111" mass="12176">MSDLHAALAEMEQGNTILPIIRVLSVLIDKLDSLHNMVACSTGRLDRIEAALQVLRDRTLPKSPCIFCTIAENPDSHHSGRCPRFPDPVSRAVQASKMGLCECCLKPAHDN</sequence>
<dbReference type="AlphaFoldDB" id="A0A183FS99"/>
<dbReference type="OrthoDB" id="5833749at2759"/>
<keyword evidence="2" id="KW-1185">Reference proteome</keyword>
<evidence type="ECO:0000313" key="2">
    <source>
        <dbReference type="Proteomes" id="UP000050761"/>
    </source>
</evidence>
<gene>
    <name evidence="1" type="ORF">HPBE_LOCUS10798</name>
</gene>
<dbReference type="Proteomes" id="UP000050761">
    <property type="component" value="Unassembled WGS sequence"/>
</dbReference>
<accession>A0A3P7ZQK7</accession>
<name>A0A183FS99_HELPZ</name>
<evidence type="ECO:0000313" key="3">
    <source>
        <dbReference type="WBParaSite" id="HPBE_0001079701-mRNA-1"/>
    </source>
</evidence>
<reference evidence="1 2" key="1">
    <citation type="submission" date="2018-11" db="EMBL/GenBank/DDBJ databases">
        <authorList>
            <consortium name="Pathogen Informatics"/>
        </authorList>
    </citation>
    <scope>NUCLEOTIDE SEQUENCE [LARGE SCALE GENOMIC DNA]</scope>
</reference>
<dbReference type="EMBL" id="UZAH01026887">
    <property type="protein sequence ID" value="VDO86374.1"/>
    <property type="molecule type" value="Genomic_DNA"/>
</dbReference>
<proteinExistence type="predicted"/>
<evidence type="ECO:0000313" key="1">
    <source>
        <dbReference type="EMBL" id="VDO86374.1"/>
    </source>
</evidence>
<protein>
    <submittedName>
        <fullName evidence="1 3">Uncharacterized protein</fullName>
    </submittedName>
</protein>